<comment type="subcellular location">
    <subcellularLocation>
        <location evidence="1">Cytoplasm</location>
    </subcellularLocation>
</comment>
<dbReference type="AlphaFoldDB" id="A0A1F6G7F7"/>
<keyword evidence="3 8" id="KW-0597">Phosphoprotein</keyword>
<dbReference type="InterPro" id="IPR036388">
    <property type="entry name" value="WH-like_DNA-bd_sf"/>
</dbReference>
<dbReference type="Proteomes" id="UP000178449">
    <property type="component" value="Unassembled WGS sequence"/>
</dbReference>
<dbReference type="Gene3D" id="1.10.10.10">
    <property type="entry name" value="Winged helix-like DNA-binding domain superfamily/Winged helix DNA-binding domain"/>
    <property type="match status" value="1"/>
</dbReference>
<dbReference type="SUPFAM" id="SSF46894">
    <property type="entry name" value="C-terminal effector domain of the bipartite response regulators"/>
    <property type="match status" value="1"/>
</dbReference>
<feature type="DNA-binding region" description="OmpR/PhoB-type" evidence="9">
    <location>
        <begin position="127"/>
        <end position="226"/>
    </location>
</feature>
<dbReference type="Pfam" id="PF00072">
    <property type="entry name" value="Response_reg"/>
    <property type="match status" value="1"/>
</dbReference>
<dbReference type="PROSITE" id="PS51755">
    <property type="entry name" value="OMPR_PHOB"/>
    <property type="match status" value="1"/>
</dbReference>
<dbReference type="GO" id="GO:0006355">
    <property type="term" value="P:regulation of DNA-templated transcription"/>
    <property type="evidence" value="ECO:0007669"/>
    <property type="project" value="InterPro"/>
</dbReference>
<dbReference type="PANTHER" id="PTHR48111:SF4">
    <property type="entry name" value="DNA-BINDING DUAL TRANSCRIPTIONAL REGULATOR OMPR"/>
    <property type="match status" value="1"/>
</dbReference>
<evidence type="ECO:0000256" key="5">
    <source>
        <dbReference type="ARBA" id="ARBA00023015"/>
    </source>
</evidence>
<dbReference type="GO" id="GO:0000976">
    <property type="term" value="F:transcription cis-regulatory region binding"/>
    <property type="evidence" value="ECO:0007669"/>
    <property type="project" value="TreeGrafter"/>
</dbReference>
<feature type="domain" description="Response regulatory" evidence="10">
    <location>
        <begin position="4"/>
        <end position="117"/>
    </location>
</feature>
<organism evidence="12 13">
    <name type="scientific">Candidatus Lambdaproteobacteria bacterium RIFOXYD2_FULL_50_16</name>
    <dbReference type="NCBI Taxonomy" id="1817772"/>
    <lineage>
        <taxon>Bacteria</taxon>
        <taxon>Pseudomonadati</taxon>
        <taxon>Pseudomonadota</taxon>
        <taxon>Candidatus Lambdaproteobacteria</taxon>
    </lineage>
</organism>
<evidence type="ECO:0000313" key="12">
    <source>
        <dbReference type="EMBL" id="OGG94038.1"/>
    </source>
</evidence>
<feature type="domain" description="OmpR/PhoB-type" evidence="11">
    <location>
        <begin position="127"/>
        <end position="226"/>
    </location>
</feature>
<dbReference type="GO" id="GO:0005829">
    <property type="term" value="C:cytosol"/>
    <property type="evidence" value="ECO:0007669"/>
    <property type="project" value="TreeGrafter"/>
</dbReference>
<dbReference type="EMBL" id="MFNE01000043">
    <property type="protein sequence ID" value="OGG94038.1"/>
    <property type="molecule type" value="Genomic_DNA"/>
</dbReference>
<gene>
    <name evidence="12" type="ORF">A2527_09295</name>
</gene>
<feature type="modified residue" description="4-aspartylphosphate" evidence="8">
    <location>
        <position position="53"/>
    </location>
</feature>
<dbReference type="STRING" id="1817772.A2527_09295"/>
<reference evidence="12 13" key="1">
    <citation type="journal article" date="2016" name="Nat. Commun.">
        <title>Thousands of microbial genomes shed light on interconnected biogeochemical processes in an aquifer system.</title>
        <authorList>
            <person name="Anantharaman K."/>
            <person name="Brown C.T."/>
            <person name="Hug L.A."/>
            <person name="Sharon I."/>
            <person name="Castelle C.J."/>
            <person name="Probst A.J."/>
            <person name="Thomas B.C."/>
            <person name="Singh A."/>
            <person name="Wilkins M.J."/>
            <person name="Karaoz U."/>
            <person name="Brodie E.L."/>
            <person name="Williams K.H."/>
            <person name="Hubbard S.S."/>
            <person name="Banfield J.F."/>
        </authorList>
    </citation>
    <scope>NUCLEOTIDE SEQUENCE [LARGE SCALE GENOMIC DNA]</scope>
</reference>
<accession>A0A1F6G7F7</accession>
<dbReference type="Gene3D" id="6.10.250.690">
    <property type="match status" value="1"/>
</dbReference>
<evidence type="ECO:0000259" key="11">
    <source>
        <dbReference type="PROSITE" id="PS51755"/>
    </source>
</evidence>
<proteinExistence type="predicted"/>
<sequence length="230" mass="26059">MSHRILIIDDDEKLVGLLNEYLTGFGYLVESCIDPRQGLEKLGQNPPELVILDVMMPHIDGFEVLKRIRANSDLPVIMLTARGDLTDRVVGLEIGADDYLSKPFEPRELAARIQTVLRRSNLARSPIDQLDFGPLHLNLKSHQVTLAGQKLDLTSTEFELLRLFAQHPGEVLSRDLILEKVAGIEWESYNRSIDVLVSRLRHKLDDDPKHPRFLKTVWGSGYLFLGGQDD</sequence>
<keyword evidence="7" id="KW-0804">Transcription</keyword>
<evidence type="ECO:0000256" key="9">
    <source>
        <dbReference type="PROSITE-ProRule" id="PRU01091"/>
    </source>
</evidence>
<dbReference type="GO" id="GO:0032993">
    <property type="term" value="C:protein-DNA complex"/>
    <property type="evidence" value="ECO:0007669"/>
    <property type="project" value="TreeGrafter"/>
</dbReference>
<dbReference type="InterPro" id="IPR011006">
    <property type="entry name" value="CheY-like_superfamily"/>
</dbReference>
<dbReference type="Gene3D" id="3.40.50.2300">
    <property type="match status" value="1"/>
</dbReference>
<evidence type="ECO:0000313" key="13">
    <source>
        <dbReference type="Proteomes" id="UP000178449"/>
    </source>
</evidence>
<keyword evidence="5" id="KW-0805">Transcription regulation</keyword>
<dbReference type="InterPro" id="IPR001789">
    <property type="entry name" value="Sig_transdc_resp-reg_receiver"/>
</dbReference>
<evidence type="ECO:0000256" key="1">
    <source>
        <dbReference type="ARBA" id="ARBA00004496"/>
    </source>
</evidence>
<dbReference type="SUPFAM" id="SSF52172">
    <property type="entry name" value="CheY-like"/>
    <property type="match status" value="1"/>
</dbReference>
<dbReference type="GO" id="GO:0000156">
    <property type="term" value="F:phosphorelay response regulator activity"/>
    <property type="evidence" value="ECO:0007669"/>
    <property type="project" value="TreeGrafter"/>
</dbReference>
<evidence type="ECO:0000256" key="3">
    <source>
        <dbReference type="ARBA" id="ARBA00022553"/>
    </source>
</evidence>
<dbReference type="SMART" id="SM00448">
    <property type="entry name" value="REC"/>
    <property type="match status" value="1"/>
</dbReference>
<evidence type="ECO:0000256" key="6">
    <source>
        <dbReference type="ARBA" id="ARBA00023125"/>
    </source>
</evidence>
<dbReference type="CDD" id="cd00383">
    <property type="entry name" value="trans_reg_C"/>
    <property type="match status" value="1"/>
</dbReference>
<dbReference type="Pfam" id="PF00486">
    <property type="entry name" value="Trans_reg_C"/>
    <property type="match status" value="1"/>
</dbReference>
<evidence type="ECO:0000256" key="2">
    <source>
        <dbReference type="ARBA" id="ARBA00022490"/>
    </source>
</evidence>
<keyword evidence="4" id="KW-0902">Two-component regulatory system</keyword>
<dbReference type="InterPro" id="IPR039420">
    <property type="entry name" value="WalR-like"/>
</dbReference>
<evidence type="ECO:0000256" key="8">
    <source>
        <dbReference type="PROSITE-ProRule" id="PRU00169"/>
    </source>
</evidence>
<keyword evidence="6 9" id="KW-0238">DNA-binding</keyword>
<comment type="caution">
    <text evidence="12">The sequence shown here is derived from an EMBL/GenBank/DDBJ whole genome shotgun (WGS) entry which is preliminary data.</text>
</comment>
<evidence type="ECO:0000256" key="4">
    <source>
        <dbReference type="ARBA" id="ARBA00023012"/>
    </source>
</evidence>
<evidence type="ECO:0000259" key="10">
    <source>
        <dbReference type="PROSITE" id="PS50110"/>
    </source>
</evidence>
<dbReference type="FunFam" id="1.10.10.10:FF:000099">
    <property type="entry name" value="Two-component system response regulator TorR"/>
    <property type="match status" value="1"/>
</dbReference>
<dbReference type="InterPro" id="IPR016032">
    <property type="entry name" value="Sig_transdc_resp-reg_C-effctor"/>
</dbReference>
<name>A0A1F6G7F7_9PROT</name>
<dbReference type="PANTHER" id="PTHR48111">
    <property type="entry name" value="REGULATOR OF RPOS"/>
    <property type="match status" value="1"/>
</dbReference>
<dbReference type="PROSITE" id="PS50110">
    <property type="entry name" value="RESPONSE_REGULATORY"/>
    <property type="match status" value="1"/>
</dbReference>
<dbReference type="SMART" id="SM00862">
    <property type="entry name" value="Trans_reg_C"/>
    <property type="match status" value="1"/>
</dbReference>
<dbReference type="InterPro" id="IPR001867">
    <property type="entry name" value="OmpR/PhoB-type_DNA-bd"/>
</dbReference>
<dbReference type="FunFam" id="3.40.50.2300:FF:000001">
    <property type="entry name" value="DNA-binding response regulator PhoB"/>
    <property type="match status" value="1"/>
</dbReference>
<protein>
    <submittedName>
        <fullName evidence="12">DNA-binding response regulator</fullName>
    </submittedName>
</protein>
<keyword evidence="2" id="KW-0963">Cytoplasm</keyword>
<evidence type="ECO:0000256" key="7">
    <source>
        <dbReference type="ARBA" id="ARBA00023163"/>
    </source>
</evidence>